<sequence length="103" mass="12066">ERGVHSCRVTVHNRISGKRKCTKLLRRLRAGNQRRYERFHRGRWPATNQPHKVCWFDDYHAVQFFLRSSNRAAARMTAAVSGQPGEIFRKAETVSCLADFLFF</sequence>
<organism evidence="1">
    <name type="scientific">Ixodes ricinus</name>
    <name type="common">Common tick</name>
    <name type="synonym">Acarus ricinus</name>
    <dbReference type="NCBI Taxonomy" id="34613"/>
    <lineage>
        <taxon>Eukaryota</taxon>
        <taxon>Metazoa</taxon>
        <taxon>Ecdysozoa</taxon>
        <taxon>Arthropoda</taxon>
        <taxon>Chelicerata</taxon>
        <taxon>Arachnida</taxon>
        <taxon>Acari</taxon>
        <taxon>Parasitiformes</taxon>
        <taxon>Ixodida</taxon>
        <taxon>Ixodoidea</taxon>
        <taxon>Ixodidae</taxon>
        <taxon>Ixodinae</taxon>
        <taxon>Ixodes</taxon>
    </lineage>
</organism>
<proteinExistence type="predicted"/>
<dbReference type="EMBL" id="GEGO01004930">
    <property type="protein sequence ID" value="JAR90474.1"/>
    <property type="molecule type" value="Transcribed_RNA"/>
</dbReference>
<feature type="non-terminal residue" evidence="1">
    <location>
        <position position="1"/>
    </location>
</feature>
<reference evidence="1" key="1">
    <citation type="journal article" date="2018" name="PLoS Negl. Trop. Dis.">
        <title>Sialome diversity of ticks revealed by RNAseq of single tick salivary glands.</title>
        <authorList>
            <person name="Perner J."/>
            <person name="Kropackova S."/>
            <person name="Kopacek P."/>
            <person name="Ribeiro J.M."/>
        </authorList>
    </citation>
    <scope>NUCLEOTIDE SEQUENCE</scope>
    <source>
        <strain evidence="1">Siblings of single egg batch collected in Ceske Budejovice</strain>
        <tissue evidence="1">Salivary glands</tissue>
    </source>
</reference>
<accession>A0A147BIB6</accession>
<protein>
    <submittedName>
        <fullName evidence="1">Uncharacterized protein</fullName>
    </submittedName>
</protein>
<evidence type="ECO:0000313" key="1">
    <source>
        <dbReference type="EMBL" id="JAR90474.1"/>
    </source>
</evidence>
<feature type="non-terminal residue" evidence="1">
    <location>
        <position position="103"/>
    </location>
</feature>
<dbReference type="AlphaFoldDB" id="A0A147BIB6"/>
<name>A0A147BIB6_IXORI</name>